<keyword evidence="5" id="KW-0645">Protease</keyword>
<keyword evidence="1" id="KW-0732">Signal</keyword>
<feature type="chain" id="PRO_5022696722" evidence="1">
    <location>
        <begin position="20"/>
        <end position="812"/>
    </location>
</feature>
<dbReference type="OrthoDB" id="9776599at2"/>
<evidence type="ECO:0000259" key="3">
    <source>
        <dbReference type="Pfam" id="PF17148"/>
    </source>
</evidence>
<dbReference type="InterPro" id="IPR033428">
    <property type="entry name" value="DUF5118"/>
</dbReference>
<dbReference type="SUPFAM" id="SSF55486">
    <property type="entry name" value="Metalloproteases ('zincins'), catalytic domain"/>
    <property type="match status" value="1"/>
</dbReference>
<gene>
    <name evidence="5" type="ORF">FUA23_20390</name>
</gene>
<keyword evidence="5" id="KW-0378">Hydrolase</keyword>
<dbReference type="RefSeq" id="WP_147932627.1">
    <property type="nucleotide sequence ID" value="NZ_VOXD01000045.1"/>
</dbReference>
<feature type="signal peptide" evidence="1">
    <location>
        <begin position="1"/>
        <end position="19"/>
    </location>
</feature>
<keyword evidence="5" id="KW-0482">Metalloprotease</keyword>
<feature type="domain" description="EcxA zinc-binding" evidence="2">
    <location>
        <begin position="415"/>
        <end position="721"/>
    </location>
</feature>
<dbReference type="EMBL" id="VOXD01000045">
    <property type="protein sequence ID" value="TXF85658.1"/>
    <property type="molecule type" value="Genomic_DNA"/>
</dbReference>
<feature type="domain" description="DUF5118" evidence="4">
    <location>
        <begin position="36"/>
        <end position="81"/>
    </location>
</feature>
<reference evidence="5 6" key="1">
    <citation type="submission" date="2019-08" db="EMBL/GenBank/DDBJ databases">
        <title>Lewinella sp. strain SSH13 Genome sequencing and assembly.</title>
        <authorList>
            <person name="Kim I."/>
        </authorList>
    </citation>
    <scope>NUCLEOTIDE SEQUENCE [LARGE SCALE GENOMIC DNA]</scope>
    <source>
        <strain evidence="5 6">SSH13</strain>
    </source>
</reference>
<accession>A0A5C7F8F1</accession>
<evidence type="ECO:0000313" key="5">
    <source>
        <dbReference type="EMBL" id="TXF85658.1"/>
    </source>
</evidence>
<protein>
    <submittedName>
        <fullName evidence="5">Zinc-dependent metalloprotease</fullName>
    </submittedName>
</protein>
<dbReference type="InterPro" id="IPR034032">
    <property type="entry name" value="Zn_MMP-like_bac"/>
</dbReference>
<evidence type="ECO:0000259" key="4">
    <source>
        <dbReference type="Pfam" id="PF17162"/>
    </source>
</evidence>
<dbReference type="GO" id="GO:0008237">
    <property type="term" value="F:metallopeptidase activity"/>
    <property type="evidence" value="ECO:0007669"/>
    <property type="project" value="UniProtKB-KW"/>
</dbReference>
<dbReference type="Proteomes" id="UP000321907">
    <property type="component" value="Unassembled WGS sequence"/>
</dbReference>
<comment type="caution">
    <text evidence="5">The sequence shown here is derived from an EMBL/GenBank/DDBJ whole genome shotgun (WGS) entry which is preliminary data.</text>
</comment>
<dbReference type="GO" id="GO:0006508">
    <property type="term" value="P:proteolysis"/>
    <property type="evidence" value="ECO:0007669"/>
    <property type="project" value="UniProtKB-KW"/>
</dbReference>
<dbReference type="InterPro" id="IPR033413">
    <property type="entry name" value="DUF5117"/>
</dbReference>
<feature type="domain" description="DUF5117" evidence="3">
    <location>
        <begin position="99"/>
        <end position="281"/>
    </location>
</feature>
<dbReference type="Gene3D" id="3.40.390.10">
    <property type="entry name" value="Collagenase (Catalytic Domain)"/>
    <property type="match status" value="1"/>
</dbReference>
<evidence type="ECO:0000313" key="6">
    <source>
        <dbReference type="Proteomes" id="UP000321907"/>
    </source>
</evidence>
<name>A0A5C7F8F1_9BACT</name>
<dbReference type="Pfam" id="PF17162">
    <property type="entry name" value="DUF5118"/>
    <property type="match status" value="1"/>
</dbReference>
<evidence type="ECO:0000259" key="2">
    <source>
        <dbReference type="Pfam" id="PF16313"/>
    </source>
</evidence>
<dbReference type="PANTHER" id="PTHR38478">
    <property type="entry name" value="PEPTIDASE M1A AND M12B"/>
    <property type="match status" value="1"/>
</dbReference>
<dbReference type="InterPro" id="IPR024079">
    <property type="entry name" value="MetalloPept_cat_dom_sf"/>
</dbReference>
<sequence length="812" mass="91034">MLRILLLLAFIAISPFAFAQEGGDKEKDEEKKEKKDPYEELLKDAEVQKGLFDLINKDGKLYFELPLSLLEDEILIVSRIKGFVKGLNFGGAGIKSRPQQVVRWQKHGKKVLLRSVSYNSVASPDDPVYESVRNNNFEPIVDAFDIKAYGKDSMSLVIDVTSFFTTDVTMIGAMSDSQRKNFGIKGLDKSRSLIMSTKAFPSNVEVRHVLTYNGSKLPDNQVTGTMSVEMNQSFILLPAEPMRPRVYDPRVSYFSIRQTDYSSDAQRAETQRFITRWRLEPVDMEAWKRGELVDVKKPIVYYIDPATPEDWAPYIAQGVDDWAKAFENIGLKNAIMSKRAPTKEEDPDWSPEDVRYSVIRYVTTDIQNAMGPHVHDPRTGEILESDIIWYHNVMNLLRNWYLIQTAAVNPEARTPKFKKEVMGELIRFVSAHEVGHTLGLPHNMGSSAAYTVKQLRTPGFVQENGTAPSIMDYARFNYVAQPEDKGVGLHPKIGPYDFHSIEYGYKPMPEVSTWQAEKPALNAMVKAKADDPKYRFGAQSRSGHDASAQTEDLSDDAVLASELGIKNLKRIVPKINEWMAEDGMYFDNQEEVYDNVIGQLRRYTGHVASNVGGVHEWQRTADENKQVYTVIPAAKQKAAVNFINEQIFTTPEWLLDENILNRVSASGVANKIEGLQASALRTLMSTSRLNRLAEQKALDDKAYGLMDLMNQTRAGVFTTANTNSAFGRTLQANYVDALAGLLDNNSVSNDVKAAVRATLTNISLGMAKEMMANNPFKAVLSDQDLVQGHKQQIGQKIEVALKGIESIIGKGK</sequence>
<dbReference type="AlphaFoldDB" id="A0A5C7F8F1"/>
<dbReference type="PANTHER" id="PTHR38478:SF1">
    <property type="entry name" value="ZINC DEPENDENT METALLOPROTEASE DOMAIN LIPOPROTEIN"/>
    <property type="match status" value="1"/>
</dbReference>
<organism evidence="5 6">
    <name type="scientific">Neolewinella aurantiaca</name>
    <dbReference type="NCBI Taxonomy" id="2602767"/>
    <lineage>
        <taxon>Bacteria</taxon>
        <taxon>Pseudomonadati</taxon>
        <taxon>Bacteroidota</taxon>
        <taxon>Saprospiria</taxon>
        <taxon>Saprospirales</taxon>
        <taxon>Lewinellaceae</taxon>
        <taxon>Neolewinella</taxon>
    </lineage>
</organism>
<dbReference type="CDD" id="cd04276">
    <property type="entry name" value="ZnMc_MMP_like_2"/>
    <property type="match status" value="1"/>
</dbReference>
<evidence type="ECO:0000256" key="1">
    <source>
        <dbReference type="SAM" id="SignalP"/>
    </source>
</evidence>
<dbReference type="Pfam" id="PF17148">
    <property type="entry name" value="DUF5117"/>
    <property type="match status" value="1"/>
</dbReference>
<proteinExistence type="predicted"/>
<dbReference type="Pfam" id="PF16313">
    <property type="entry name" value="DUF4953"/>
    <property type="match status" value="1"/>
</dbReference>
<keyword evidence="6" id="KW-1185">Reference proteome</keyword>
<dbReference type="InterPro" id="IPR032534">
    <property type="entry name" value="EcxA_zinc-bd"/>
</dbReference>